<accession>A0A8H5X0U6</accession>
<evidence type="ECO:0000313" key="3">
    <source>
        <dbReference type="Proteomes" id="UP000562682"/>
    </source>
</evidence>
<dbReference type="AlphaFoldDB" id="A0A8H5X0U6"/>
<gene>
    <name evidence="2" type="ORF">FDENT_7458</name>
</gene>
<reference evidence="2 3" key="1">
    <citation type="submission" date="2020-05" db="EMBL/GenBank/DDBJ databases">
        <title>Identification and distribution of gene clusters putatively required for synthesis of sphingolipid metabolism inhibitors in phylogenetically diverse species of the filamentous fungus Fusarium.</title>
        <authorList>
            <person name="Kim H.-S."/>
            <person name="Busman M."/>
            <person name="Brown D.W."/>
            <person name="Divon H."/>
            <person name="Uhlig S."/>
            <person name="Proctor R.H."/>
        </authorList>
    </citation>
    <scope>NUCLEOTIDE SEQUENCE [LARGE SCALE GENOMIC DNA]</scope>
    <source>
        <strain evidence="2 3">NRRL 25311</strain>
    </source>
</reference>
<comment type="caution">
    <text evidence="2">The sequence shown here is derived from an EMBL/GenBank/DDBJ whole genome shotgun (WGS) entry which is preliminary data.</text>
</comment>
<name>A0A8H5X0U6_9HYPO</name>
<sequence>MPDQPVNDASTPGTAAGSAGNSGAPPDTSKWGTDMPIHQVSLQTAGAKQISSDIALQNGQDRMCAWLEEKVPNFDPPNTDMLAGVPSDLGLQIRKPPQKYLEARSPDFQARTNLIDNPMIPRVDLYQKLLDTYESEKARWVQYKIDARPRDNPEQSEVDAYDMLLQTYAPVVDAKLEALWTLLVVRGQYHRVRSYLGYVDIESASEILQQAKENFRTCVSRSIDDLEDIYPVVMTP</sequence>
<proteinExistence type="predicted"/>
<dbReference type="EMBL" id="JAAOAK010000205">
    <property type="protein sequence ID" value="KAF5682937.1"/>
    <property type="molecule type" value="Genomic_DNA"/>
</dbReference>
<protein>
    <submittedName>
        <fullName evidence="2">Uncharacterized protein</fullName>
    </submittedName>
</protein>
<feature type="region of interest" description="Disordered" evidence="1">
    <location>
        <begin position="1"/>
        <end position="34"/>
    </location>
</feature>
<dbReference type="Proteomes" id="UP000562682">
    <property type="component" value="Unassembled WGS sequence"/>
</dbReference>
<keyword evidence="3" id="KW-1185">Reference proteome</keyword>
<evidence type="ECO:0000313" key="2">
    <source>
        <dbReference type="EMBL" id="KAF5682937.1"/>
    </source>
</evidence>
<feature type="compositionally biased region" description="Low complexity" evidence="1">
    <location>
        <begin position="9"/>
        <end position="26"/>
    </location>
</feature>
<evidence type="ECO:0000256" key="1">
    <source>
        <dbReference type="SAM" id="MobiDB-lite"/>
    </source>
</evidence>
<organism evidence="2 3">
    <name type="scientific">Fusarium denticulatum</name>
    <dbReference type="NCBI Taxonomy" id="48507"/>
    <lineage>
        <taxon>Eukaryota</taxon>
        <taxon>Fungi</taxon>
        <taxon>Dikarya</taxon>
        <taxon>Ascomycota</taxon>
        <taxon>Pezizomycotina</taxon>
        <taxon>Sordariomycetes</taxon>
        <taxon>Hypocreomycetidae</taxon>
        <taxon>Hypocreales</taxon>
        <taxon>Nectriaceae</taxon>
        <taxon>Fusarium</taxon>
        <taxon>Fusarium fujikuroi species complex</taxon>
    </lineage>
</organism>